<comment type="subcellular location">
    <subcellularLocation>
        <location evidence="1">Nucleus</location>
    </subcellularLocation>
</comment>
<dbReference type="PROSITE" id="PS50217">
    <property type="entry name" value="BZIP"/>
    <property type="match status" value="1"/>
</dbReference>
<keyword evidence="11" id="KW-1185">Reference proteome</keyword>
<feature type="coiled-coil region" evidence="7">
    <location>
        <begin position="306"/>
        <end position="333"/>
    </location>
</feature>
<keyword evidence="6" id="KW-0539">Nucleus</keyword>
<keyword evidence="5" id="KW-0804">Transcription</keyword>
<evidence type="ECO:0000256" key="8">
    <source>
        <dbReference type="SAM" id="MobiDB-lite"/>
    </source>
</evidence>
<evidence type="ECO:0000259" key="9">
    <source>
        <dbReference type="PROSITE" id="PS50217"/>
    </source>
</evidence>
<sequence length="514" mass="56818">MNSSESEDGALSFFSFSLPTNARRLMGILTMALKDEGSSGDRQSSQIQNLSRQGSLYNMTLNEVQNHLGEPLHSMNLDELLKSVFAAETNQLNGVDHENPIDQHASSSGIHRQGSITMSQGLCKKTVDEVWRDIQVGPTKGDEVKKSGHERQTTLGEMTLEDFLLKAGVVTENIMKEGNDFIGNLDRVENPDLTSRTHGFTHGASWLPQFNQIPAMNNQMQGQQSLLGAYMSARPPPQPIVAGSAPMFDTVFPEGQMNISSPTIGGYSDSQTPGRKRRASEDIVDKLSERRQKRMIKNRESAARSRARKQAYTNELENKVSRLEEENERLKKQKVFAYVHKIHHMPANSATEVSPRCAHDQVVPQPHSEVVRSSVTSTVAHSGHEVKRDLDCGLAPRFEVSSHTSHARGVVTVAAAATHLRHRYSLYRCRFSTAHPPLVPSLLPHATQVTNLPTAAVFCGRETSLKKTMWNRSSSSSPPHGCCRDFTVVVKHPCCFCWLSDTVLPSPGHATSPL</sequence>
<organism evidence="10 11">
    <name type="scientific">Zingiber officinale</name>
    <name type="common">Ginger</name>
    <name type="synonym">Amomum zingiber</name>
    <dbReference type="NCBI Taxonomy" id="94328"/>
    <lineage>
        <taxon>Eukaryota</taxon>
        <taxon>Viridiplantae</taxon>
        <taxon>Streptophyta</taxon>
        <taxon>Embryophyta</taxon>
        <taxon>Tracheophyta</taxon>
        <taxon>Spermatophyta</taxon>
        <taxon>Magnoliopsida</taxon>
        <taxon>Liliopsida</taxon>
        <taxon>Zingiberales</taxon>
        <taxon>Zingiberaceae</taxon>
        <taxon>Zingiber</taxon>
    </lineage>
</organism>
<evidence type="ECO:0000313" key="10">
    <source>
        <dbReference type="EMBL" id="KAG6482274.1"/>
    </source>
</evidence>
<evidence type="ECO:0000256" key="5">
    <source>
        <dbReference type="ARBA" id="ARBA00023163"/>
    </source>
</evidence>
<gene>
    <name evidence="10" type="ORF">ZIOFF_058905</name>
</gene>
<comment type="caution">
    <text evidence="10">The sequence shown here is derived from an EMBL/GenBank/DDBJ whole genome shotgun (WGS) entry which is preliminary data.</text>
</comment>
<dbReference type="InterPro" id="IPR004827">
    <property type="entry name" value="bZIP"/>
</dbReference>
<dbReference type="GO" id="GO:0003677">
    <property type="term" value="F:DNA binding"/>
    <property type="evidence" value="ECO:0007669"/>
    <property type="project" value="UniProtKB-KW"/>
</dbReference>
<protein>
    <recommendedName>
        <fullName evidence="9">BZIP domain-containing protein</fullName>
    </recommendedName>
</protein>
<evidence type="ECO:0000313" key="11">
    <source>
        <dbReference type="Proteomes" id="UP000734854"/>
    </source>
</evidence>
<dbReference type="SUPFAM" id="SSF57959">
    <property type="entry name" value="Leucine zipper domain"/>
    <property type="match status" value="1"/>
</dbReference>
<keyword evidence="2" id="KW-0938">Abscisic acid signaling pathway</keyword>
<keyword evidence="7" id="KW-0175">Coiled coil</keyword>
<keyword evidence="4" id="KW-0238">DNA-binding</keyword>
<dbReference type="AlphaFoldDB" id="A0A8J5FH76"/>
<evidence type="ECO:0000256" key="3">
    <source>
        <dbReference type="ARBA" id="ARBA00023015"/>
    </source>
</evidence>
<dbReference type="Pfam" id="PF00170">
    <property type="entry name" value="bZIP_1"/>
    <property type="match status" value="1"/>
</dbReference>
<dbReference type="CDD" id="cd14707">
    <property type="entry name" value="bZIP_plant_BZIP46"/>
    <property type="match status" value="1"/>
</dbReference>
<reference evidence="10 11" key="1">
    <citation type="submission" date="2020-08" db="EMBL/GenBank/DDBJ databases">
        <title>Plant Genome Project.</title>
        <authorList>
            <person name="Zhang R.-G."/>
        </authorList>
    </citation>
    <scope>NUCLEOTIDE SEQUENCE [LARGE SCALE GENOMIC DNA]</scope>
    <source>
        <tissue evidence="10">Rhizome</tissue>
    </source>
</reference>
<dbReference type="InterPro" id="IPR043452">
    <property type="entry name" value="BZIP46-like"/>
</dbReference>
<dbReference type="SMART" id="SM00338">
    <property type="entry name" value="BRLZ"/>
    <property type="match status" value="1"/>
</dbReference>
<dbReference type="EMBL" id="JACMSC010000016">
    <property type="protein sequence ID" value="KAG6482274.1"/>
    <property type="molecule type" value="Genomic_DNA"/>
</dbReference>
<keyword evidence="3" id="KW-0805">Transcription regulation</keyword>
<dbReference type="Gene3D" id="1.20.5.170">
    <property type="match status" value="1"/>
</dbReference>
<feature type="region of interest" description="Disordered" evidence="8">
    <location>
        <begin position="258"/>
        <end position="279"/>
    </location>
</feature>
<dbReference type="GO" id="GO:0003700">
    <property type="term" value="F:DNA-binding transcription factor activity"/>
    <property type="evidence" value="ECO:0007669"/>
    <property type="project" value="InterPro"/>
</dbReference>
<dbReference type="InterPro" id="IPR046347">
    <property type="entry name" value="bZIP_sf"/>
</dbReference>
<dbReference type="PANTHER" id="PTHR22952:SF385">
    <property type="entry name" value="ABSCISIC ACID-INSENSITIVE 5-LIKE PROTEIN 2"/>
    <property type="match status" value="1"/>
</dbReference>
<evidence type="ECO:0000256" key="1">
    <source>
        <dbReference type="ARBA" id="ARBA00004123"/>
    </source>
</evidence>
<accession>A0A8J5FH76</accession>
<dbReference type="GO" id="GO:0005634">
    <property type="term" value="C:nucleus"/>
    <property type="evidence" value="ECO:0007669"/>
    <property type="project" value="UniProtKB-SubCell"/>
</dbReference>
<proteinExistence type="predicted"/>
<dbReference type="GO" id="GO:0045893">
    <property type="term" value="P:positive regulation of DNA-templated transcription"/>
    <property type="evidence" value="ECO:0007669"/>
    <property type="project" value="InterPro"/>
</dbReference>
<name>A0A8J5FH76_ZINOF</name>
<dbReference type="FunFam" id="1.20.5.170:FF:000036">
    <property type="entry name" value="ABSCISIC ACID-INSENSITIVE 5-like protein 2"/>
    <property type="match status" value="1"/>
</dbReference>
<evidence type="ECO:0000256" key="7">
    <source>
        <dbReference type="SAM" id="Coils"/>
    </source>
</evidence>
<dbReference type="PROSITE" id="PS00036">
    <property type="entry name" value="BZIP_BASIC"/>
    <property type="match status" value="1"/>
</dbReference>
<dbReference type="Proteomes" id="UP000734854">
    <property type="component" value="Unassembled WGS sequence"/>
</dbReference>
<dbReference type="PANTHER" id="PTHR22952">
    <property type="entry name" value="CAMP-RESPONSE ELEMENT BINDING PROTEIN-RELATED"/>
    <property type="match status" value="1"/>
</dbReference>
<evidence type="ECO:0000256" key="2">
    <source>
        <dbReference type="ARBA" id="ARBA00022682"/>
    </source>
</evidence>
<evidence type="ECO:0000256" key="4">
    <source>
        <dbReference type="ARBA" id="ARBA00023125"/>
    </source>
</evidence>
<feature type="compositionally biased region" description="Polar residues" evidence="8">
    <location>
        <begin position="258"/>
        <end position="273"/>
    </location>
</feature>
<feature type="domain" description="BZIP" evidence="9">
    <location>
        <begin position="288"/>
        <end position="333"/>
    </location>
</feature>
<evidence type="ECO:0000256" key="6">
    <source>
        <dbReference type="ARBA" id="ARBA00023242"/>
    </source>
</evidence>
<dbReference type="GO" id="GO:0009738">
    <property type="term" value="P:abscisic acid-activated signaling pathway"/>
    <property type="evidence" value="ECO:0007669"/>
    <property type="project" value="UniProtKB-KW"/>
</dbReference>